<dbReference type="PANTHER" id="PTHR43033:SF1">
    <property type="entry name" value="TRNA(ILE)-LYSIDINE SYNTHASE-RELATED"/>
    <property type="match status" value="1"/>
</dbReference>
<dbReference type="Gene3D" id="3.40.50.620">
    <property type="entry name" value="HUPs"/>
    <property type="match status" value="1"/>
</dbReference>
<dbReference type="PANTHER" id="PTHR43033">
    <property type="entry name" value="TRNA(ILE)-LYSIDINE SYNTHASE-RELATED"/>
    <property type="match status" value="1"/>
</dbReference>
<evidence type="ECO:0000256" key="5">
    <source>
        <dbReference type="ARBA" id="ARBA00022840"/>
    </source>
</evidence>
<keyword evidence="3" id="KW-0819">tRNA processing</keyword>
<evidence type="ECO:0000256" key="4">
    <source>
        <dbReference type="ARBA" id="ARBA00022741"/>
    </source>
</evidence>
<dbReference type="NCBIfam" id="TIGR02432">
    <property type="entry name" value="lysidine_TilS_N"/>
    <property type="match status" value="1"/>
</dbReference>
<dbReference type="GO" id="GO:0005524">
    <property type="term" value="F:ATP binding"/>
    <property type="evidence" value="ECO:0007669"/>
    <property type="project" value="UniProtKB-KW"/>
</dbReference>
<feature type="domain" description="tRNA(Ile)-lysidine/2-thiocytidine synthase N-terminal" evidence="7">
    <location>
        <begin position="3"/>
        <end position="153"/>
    </location>
</feature>
<comment type="catalytic activity">
    <reaction evidence="6">
        <text>cytidine(34) in tRNA(Ile2) + L-lysine + ATP = lysidine(34) in tRNA(Ile2) + AMP + diphosphate + H(+)</text>
        <dbReference type="Rhea" id="RHEA:43744"/>
        <dbReference type="Rhea" id="RHEA-COMP:10625"/>
        <dbReference type="Rhea" id="RHEA-COMP:10670"/>
        <dbReference type="ChEBI" id="CHEBI:15378"/>
        <dbReference type="ChEBI" id="CHEBI:30616"/>
        <dbReference type="ChEBI" id="CHEBI:32551"/>
        <dbReference type="ChEBI" id="CHEBI:33019"/>
        <dbReference type="ChEBI" id="CHEBI:82748"/>
        <dbReference type="ChEBI" id="CHEBI:83665"/>
        <dbReference type="ChEBI" id="CHEBI:456215"/>
        <dbReference type="EC" id="6.3.4.19"/>
    </reaction>
</comment>
<evidence type="ECO:0000313" key="9">
    <source>
        <dbReference type="Proteomes" id="UP000772434"/>
    </source>
</evidence>
<dbReference type="GO" id="GO:0008033">
    <property type="term" value="P:tRNA processing"/>
    <property type="evidence" value="ECO:0007669"/>
    <property type="project" value="UniProtKB-KW"/>
</dbReference>
<evidence type="ECO:0000256" key="2">
    <source>
        <dbReference type="ARBA" id="ARBA00022598"/>
    </source>
</evidence>
<name>A0A9P5U7V1_9AGAR</name>
<protein>
    <recommendedName>
        <fullName evidence="1">tRNA(Ile)-lysidine synthetase</fullName>
        <ecNumber evidence="1">6.3.4.19</ecNumber>
    </recommendedName>
</protein>
<reference evidence="8" key="1">
    <citation type="submission" date="2020-11" db="EMBL/GenBank/DDBJ databases">
        <authorList>
            <consortium name="DOE Joint Genome Institute"/>
            <person name="Ahrendt S."/>
            <person name="Riley R."/>
            <person name="Andreopoulos W."/>
            <person name="Labutti K."/>
            <person name="Pangilinan J."/>
            <person name="Ruiz-Duenas F.J."/>
            <person name="Barrasa J.M."/>
            <person name="Sanchez-Garcia M."/>
            <person name="Camarero S."/>
            <person name="Miyauchi S."/>
            <person name="Serrano A."/>
            <person name="Linde D."/>
            <person name="Babiker R."/>
            <person name="Drula E."/>
            <person name="Ayuso-Fernandez I."/>
            <person name="Pacheco R."/>
            <person name="Padilla G."/>
            <person name="Ferreira P."/>
            <person name="Barriuso J."/>
            <person name="Kellner H."/>
            <person name="Castanera R."/>
            <person name="Alfaro M."/>
            <person name="Ramirez L."/>
            <person name="Pisabarro A.G."/>
            <person name="Kuo A."/>
            <person name="Tritt A."/>
            <person name="Lipzen A."/>
            <person name="He G."/>
            <person name="Yan M."/>
            <person name="Ng V."/>
            <person name="Cullen D."/>
            <person name="Martin F."/>
            <person name="Rosso M.-N."/>
            <person name="Henrissat B."/>
            <person name="Hibbett D."/>
            <person name="Martinez A.T."/>
            <person name="Grigoriev I.V."/>
        </authorList>
    </citation>
    <scope>NUCLEOTIDE SEQUENCE</scope>
    <source>
        <strain evidence="8">AH 40177</strain>
    </source>
</reference>
<sequence length="472" mass="53587">MAQRCTENVKSMGIEHHVLKIPWSEDGFPEKPSTAFEGDARIARFRILFDAMTKANATVLALGHHEDDQVETSIMRILKGSTADGAAGMKHCRRWGMDRQLQEYEGMKRWVVRPLLTFPKDRLLATCEAEKLDYVVDATNFQPGITIRNAIRHWLSNDGKQTEDDKHLFDVPVFQNRLDALGIDVNLSAGVDKIYHAVSAFAFQSDDIDHEVDQTLSRNTLRSPPGTYLIPHNTLACIENPKVQRALVLRILRYISNHPWGSLAAQSKRRSHSLLLLVEKLWGSNHFTPSFTVGAGVVWRPVAMKGYGFRIIRRGFYGLQDGEQFGWIATRINPPSSEKQGPPLWVDITRLIASKFIAGESSCQILYDNRFFITFNLTLLPSRIEEVIRSSRGEIMLAPDSDWFHPHVVLRRPDRNDVIFHSVVQSPKDLVLFPNTDAREVDKWPKISPMGFIAPVPSPWVTAEFIRPLTSM</sequence>
<gene>
    <name evidence="8" type="ORF">BDP27DRAFT_1364190</name>
</gene>
<evidence type="ECO:0000259" key="7">
    <source>
        <dbReference type="Pfam" id="PF01171"/>
    </source>
</evidence>
<dbReference type="AlphaFoldDB" id="A0A9P5U7V1"/>
<dbReference type="InterPro" id="IPR014729">
    <property type="entry name" value="Rossmann-like_a/b/a_fold"/>
</dbReference>
<evidence type="ECO:0000256" key="6">
    <source>
        <dbReference type="ARBA" id="ARBA00048539"/>
    </source>
</evidence>
<dbReference type="InterPro" id="IPR011063">
    <property type="entry name" value="TilS/TtcA_N"/>
</dbReference>
<dbReference type="Proteomes" id="UP000772434">
    <property type="component" value="Unassembled WGS sequence"/>
</dbReference>
<accession>A0A9P5U7V1</accession>
<evidence type="ECO:0000256" key="3">
    <source>
        <dbReference type="ARBA" id="ARBA00022694"/>
    </source>
</evidence>
<comment type="caution">
    <text evidence="8">The sequence shown here is derived from an EMBL/GenBank/DDBJ whole genome shotgun (WGS) entry which is preliminary data.</text>
</comment>
<keyword evidence="4" id="KW-0547">Nucleotide-binding</keyword>
<keyword evidence="5" id="KW-0067">ATP-binding</keyword>
<dbReference type="InterPro" id="IPR012795">
    <property type="entry name" value="tRNA_Ile_lys_synt_N"/>
</dbReference>
<proteinExistence type="predicted"/>
<dbReference type="EMBL" id="JADNRY010000062">
    <property type="protein sequence ID" value="KAF9068298.1"/>
    <property type="molecule type" value="Genomic_DNA"/>
</dbReference>
<dbReference type="SUPFAM" id="SSF52402">
    <property type="entry name" value="Adenine nucleotide alpha hydrolases-like"/>
    <property type="match status" value="1"/>
</dbReference>
<dbReference type="InterPro" id="IPR012094">
    <property type="entry name" value="tRNA_Ile_lys_synt"/>
</dbReference>
<keyword evidence="2" id="KW-0436">Ligase</keyword>
<dbReference type="GO" id="GO:0032267">
    <property type="term" value="F:tRNA(Ile)-lysidine synthase activity"/>
    <property type="evidence" value="ECO:0007669"/>
    <property type="project" value="UniProtKB-EC"/>
</dbReference>
<evidence type="ECO:0000313" key="8">
    <source>
        <dbReference type="EMBL" id="KAF9068298.1"/>
    </source>
</evidence>
<dbReference type="CDD" id="cd01992">
    <property type="entry name" value="TilS_N"/>
    <property type="match status" value="1"/>
</dbReference>
<dbReference type="EC" id="6.3.4.19" evidence="1"/>
<keyword evidence="9" id="KW-1185">Reference proteome</keyword>
<dbReference type="Pfam" id="PF01171">
    <property type="entry name" value="ATP_bind_3"/>
    <property type="match status" value="1"/>
</dbReference>
<dbReference type="OrthoDB" id="434144at2759"/>
<evidence type="ECO:0000256" key="1">
    <source>
        <dbReference type="ARBA" id="ARBA00013267"/>
    </source>
</evidence>
<organism evidence="8 9">
    <name type="scientific">Rhodocollybia butyracea</name>
    <dbReference type="NCBI Taxonomy" id="206335"/>
    <lineage>
        <taxon>Eukaryota</taxon>
        <taxon>Fungi</taxon>
        <taxon>Dikarya</taxon>
        <taxon>Basidiomycota</taxon>
        <taxon>Agaricomycotina</taxon>
        <taxon>Agaricomycetes</taxon>
        <taxon>Agaricomycetidae</taxon>
        <taxon>Agaricales</taxon>
        <taxon>Marasmiineae</taxon>
        <taxon>Omphalotaceae</taxon>
        <taxon>Rhodocollybia</taxon>
    </lineage>
</organism>